<dbReference type="SUPFAM" id="SSF56601">
    <property type="entry name" value="beta-lactamase/transpeptidase-like"/>
    <property type="match status" value="1"/>
</dbReference>
<dbReference type="InterPro" id="IPR018044">
    <property type="entry name" value="Peptidase_S11"/>
</dbReference>
<evidence type="ECO:0000256" key="5">
    <source>
        <dbReference type="ARBA" id="ARBA00022984"/>
    </source>
</evidence>
<keyword evidence="13" id="KW-0121">Carboxypeptidase</keyword>
<evidence type="ECO:0000256" key="4">
    <source>
        <dbReference type="ARBA" id="ARBA00022960"/>
    </source>
</evidence>
<keyword evidence="5" id="KW-0573">Peptidoglycan synthesis</keyword>
<feature type="active site" description="Proton acceptor" evidence="7">
    <location>
        <position position="107"/>
    </location>
</feature>
<dbReference type="GO" id="GO:0008360">
    <property type="term" value="P:regulation of cell shape"/>
    <property type="evidence" value="ECO:0007669"/>
    <property type="project" value="UniProtKB-KW"/>
</dbReference>
<dbReference type="GO" id="GO:0071555">
    <property type="term" value="P:cell wall organization"/>
    <property type="evidence" value="ECO:0007669"/>
    <property type="project" value="UniProtKB-KW"/>
</dbReference>
<dbReference type="EMBL" id="FNWJ01000001">
    <property type="protein sequence ID" value="SEH10933.1"/>
    <property type="molecule type" value="Genomic_DNA"/>
</dbReference>
<feature type="binding site" evidence="8">
    <location>
        <position position="267"/>
    </location>
    <ligand>
        <name>substrate</name>
    </ligand>
</feature>
<evidence type="ECO:0000313" key="14">
    <source>
        <dbReference type="Proteomes" id="UP000222056"/>
    </source>
</evidence>
<feature type="region of interest" description="Disordered" evidence="10">
    <location>
        <begin position="25"/>
        <end position="51"/>
    </location>
</feature>
<feature type="domain" description="Peptidase S11 D-alanyl-D-alanine carboxypeptidase A N-terminal" evidence="12">
    <location>
        <begin position="78"/>
        <end position="296"/>
    </location>
</feature>
<dbReference type="AlphaFoldDB" id="A0A1H6FM77"/>
<evidence type="ECO:0000256" key="8">
    <source>
        <dbReference type="PIRSR" id="PIRSR618044-2"/>
    </source>
</evidence>
<dbReference type="Gene3D" id="3.40.710.10">
    <property type="entry name" value="DD-peptidase/beta-lactamase superfamily"/>
    <property type="match status" value="1"/>
</dbReference>
<evidence type="ECO:0000256" key="3">
    <source>
        <dbReference type="ARBA" id="ARBA00022801"/>
    </source>
</evidence>
<name>A0A1H6FM77_THEAL</name>
<proteinExistence type="inferred from homology"/>
<keyword evidence="3" id="KW-0378">Hydrolase</keyword>
<feature type="active site" evidence="7">
    <location>
        <position position="160"/>
    </location>
</feature>
<keyword evidence="4" id="KW-0133">Cell shape</keyword>
<dbReference type="RefSeq" id="WP_177169281.1">
    <property type="nucleotide sequence ID" value="NZ_FNWJ01000001.1"/>
</dbReference>
<feature type="chain" id="PRO_5038660864" evidence="11">
    <location>
        <begin position="18"/>
        <end position="323"/>
    </location>
</feature>
<keyword evidence="13" id="KW-0645">Protease</keyword>
<dbReference type="PANTHER" id="PTHR21581:SF6">
    <property type="entry name" value="TRAFFICKING PROTEIN PARTICLE COMPLEX SUBUNIT 12"/>
    <property type="match status" value="1"/>
</dbReference>
<comment type="similarity">
    <text evidence="1 9">Belongs to the peptidase S11 family.</text>
</comment>
<evidence type="ECO:0000256" key="1">
    <source>
        <dbReference type="ARBA" id="ARBA00007164"/>
    </source>
</evidence>
<evidence type="ECO:0000256" key="10">
    <source>
        <dbReference type="SAM" id="MobiDB-lite"/>
    </source>
</evidence>
<dbReference type="GO" id="GO:0006508">
    <property type="term" value="P:proteolysis"/>
    <property type="evidence" value="ECO:0007669"/>
    <property type="project" value="InterPro"/>
</dbReference>
<dbReference type="STRING" id="29539.SAMN02745716_0603"/>
<keyword evidence="14" id="KW-1185">Reference proteome</keyword>
<sequence length="323" mass="33719">MLLVLALAALAAALQVAVVGRESANSERPGGAARAATGSSRAPTGGLGGGGVGAARDPGGLVGAAEGSVRVRLRRPPRAAVLADLAAGRELFAYRPLRRLPIASLTKIATALVVVRSAPPDAVVRIPSAALHYSGSGIGLLRRGMRVRVETLLAGLLTVSGNDAAIALAQTVAPSERVFVDRMNALARELGLACTQFVDPHGLSPRDRSCARDLVILARAAMAEPRIRRIVGRRVATYPFPIRGGKLWLASHNPLLRSGYPGTIGLKTGYTEAAGRCLVAVVRRRGRTLVAVVLGSHDPARQARALLDAGFRQLLDAPRRSPL</sequence>
<evidence type="ECO:0000256" key="11">
    <source>
        <dbReference type="SAM" id="SignalP"/>
    </source>
</evidence>
<feature type="active site" description="Acyl-ester intermediate" evidence="7">
    <location>
        <position position="104"/>
    </location>
</feature>
<accession>A0A1H6FM77</accession>
<protein>
    <submittedName>
        <fullName evidence="13">D-alanyl-D-alanine carboxypeptidase (Penicillin-binding protein 5/6)</fullName>
    </submittedName>
</protein>
<dbReference type="GO" id="GO:0009252">
    <property type="term" value="P:peptidoglycan biosynthetic process"/>
    <property type="evidence" value="ECO:0007669"/>
    <property type="project" value="UniProtKB-KW"/>
</dbReference>
<dbReference type="Proteomes" id="UP000222056">
    <property type="component" value="Unassembled WGS sequence"/>
</dbReference>
<feature type="compositionally biased region" description="Low complexity" evidence="10">
    <location>
        <begin position="28"/>
        <end position="44"/>
    </location>
</feature>
<evidence type="ECO:0000256" key="6">
    <source>
        <dbReference type="ARBA" id="ARBA00023316"/>
    </source>
</evidence>
<evidence type="ECO:0000313" key="13">
    <source>
        <dbReference type="EMBL" id="SEH10933.1"/>
    </source>
</evidence>
<evidence type="ECO:0000256" key="9">
    <source>
        <dbReference type="RuleBase" id="RU004016"/>
    </source>
</evidence>
<reference evidence="14" key="1">
    <citation type="submission" date="2016-10" db="EMBL/GenBank/DDBJ databases">
        <authorList>
            <person name="Varghese N."/>
            <person name="Submissions S."/>
        </authorList>
    </citation>
    <scope>NUCLEOTIDE SEQUENCE [LARGE SCALE GENOMIC DNA]</scope>
    <source>
        <strain evidence="14">ATCC 35263</strain>
    </source>
</reference>
<keyword evidence="6" id="KW-0961">Cell wall biogenesis/degradation</keyword>
<evidence type="ECO:0000256" key="7">
    <source>
        <dbReference type="PIRSR" id="PIRSR618044-1"/>
    </source>
</evidence>
<dbReference type="GO" id="GO:0009002">
    <property type="term" value="F:serine-type D-Ala-D-Ala carboxypeptidase activity"/>
    <property type="evidence" value="ECO:0007669"/>
    <property type="project" value="InterPro"/>
</dbReference>
<evidence type="ECO:0000259" key="12">
    <source>
        <dbReference type="Pfam" id="PF00768"/>
    </source>
</evidence>
<organism evidence="13 14">
    <name type="scientific">Thermoleophilum album</name>
    <dbReference type="NCBI Taxonomy" id="29539"/>
    <lineage>
        <taxon>Bacteria</taxon>
        <taxon>Bacillati</taxon>
        <taxon>Actinomycetota</taxon>
        <taxon>Thermoleophilia</taxon>
        <taxon>Thermoleophilales</taxon>
        <taxon>Thermoleophilaceae</taxon>
        <taxon>Thermoleophilum</taxon>
    </lineage>
</organism>
<gene>
    <name evidence="13" type="ORF">SAMN02745716_0603</name>
</gene>
<evidence type="ECO:0000256" key="2">
    <source>
        <dbReference type="ARBA" id="ARBA00022729"/>
    </source>
</evidence>
<dbReference type="Pfam" id="PF00768">
    <property type="entry name" value="Peptidase_S11"/>
    <property type="match status" value="1"/>
</dbReference>
<keyword evidence="2 11" id="KW-0732">Signal</keyword>
<dbReference type="PRINTS" id="PR00725">
    <property type="entry name" value="DADACBPTASE1"/>
</dbReference>
<dbReference type="InterPro" id="IPR001967">
    <property type="entry name" value="Peptidase_S11_N"/>
</dbReference>
<feature type="signal peptide" evidence="11">
    <location>
        <begin position="1"/>
        <end position="17"/>
    </location>
</feature>
<dbReference type="PANTHER" id="PTHR21581">
    <property type="entry name" value="D-ALANYL-D-ALANINE CARBOXYPEPTIDASE"/>
    <property type="match status" value="1"/>
</dbReference>
<dbReference type="InterPro" id="IPR012338">
    <property type="entry name" value="Beta-lactam/transpept-like"/>
</dbReference>